<feature type="domain" description="Fungal lipase-type" evidence="10">
    <location>
        <begin position="227"/>
        <end position="375"/>
    </location>
</feature>
<dbReference type="PANTHER" id="PTHR31403:SF11">
    <property type="entry name" value="OS12G0614500 PROTEIN"/>
    <property type="match status" value="1"/>
</dbReference>
<evidence type="ECO:0000256" key="5">
    <source>
        <dbReference type="ARBA" id="ARBA00022640"/>
    </source>
</evidence>
<protein>
    <submittedName>
        <fullName evidence="11">Phospholipase A1-Igamma1</fullName>
    </submittedName>
</protein>
<keyword evidence="7" id="KW-0809">Transit peptide</keyword>
<proteinExistence type="inferred from homology"/>
<evidence type="ECO:0000256" key="8">
    <source>
        <dbReference type="ARBA" id="ARBA00022963"/>
    </source>
</evidence>
<evidence type="ECO:0000256" key="2">
    <source>
        <dbReference type="ARBA" id="ARBA00004229"/>
    </source>
</evidence>
<gene>
    <name evidence="11" type="ORF">FCM35_KLT13879</name>
</gene>
<keyword evidence="4" id="KW-0150">Chloroplast</keyword>
<dbReference type="FunFam" id="3.40.50.1820:FF:000065">
    <property type="entry name" value="Phospholipase A1-II 3"/>
    <property type="match status" value="1"/>
</dbReference>
<dbReference type="GO" id="GO:0009507">
    <property type="term" value="C:chloroplast"/>
    <property type="evidence" value="ECO:0007669"/>
    <property type="project" value="UniProtKB-SubCell"/>
</dbReference>
<dbReference type="Proteomes" id="UP000623129">
    <property type="component" value="Unassembled WGS sequence"/>
</dbReference>
<keyword evidence="9" id="KW-0443">Lipid metabolism</keyword>
<organism evidence="11 12">
    <name type="scientific">Carex littledalei</name>
    <dbReference type="NCBI Taxonomy" id="544730"/>
    <lineage>
        <taxon>Eukaryota</taxon>
        <taxon>Viridiplantae</taxon>
        <taxon>Streptophyta</taxon>
        <taxon>Embryophyta</taxon>
        <taxon>Tracheophyta</taxon>
        <taxon>Spermatophyta</taxon>
        <taxon>Magnoliopsida</taxon>
        <taxon>Liliopsida</taxon>
        <taxon>Poales</taxon>
        <taxon>Cyperaceae</taxon>
        <taxon>Cyperoideae</taxon>
        <taxon>Cariceae</taxon>
        <taxon>Carex</taxon>
        <taxon>Carex subgen. Euthyceras</taxon>
    </lineage>
</organism>
<evidence type="ECO:0000256" key="4">
    <source>
        <dbReference type="ARBA" id="ARBA00022528"/>
    </source>
</evidence>
<dbReference type="SUPFAM" id="SSF53474">
    <property type="entry name" value="alpha/beta-Hydrolases"/>
    <property type="match status" value="1"/>
</dbReference>
<reference evidence="11" key="1">
    <citation type="submission" date="2020-01" db="EMBL/GenBank/DDBJ databases">
        <title>Genome sequence of Kobresia littledalei, the first chromosome-level genome in the family Cyperaceae.</title>
        <authorList>
            <person name="Qu G."/>
        </authorList>
    </citation>
    <scope>NUCLEOTIDE SEQUENCE</scope>
    <source>
        <strain evidence="11">C.B.Clarke</strain>
        <tissue evidence="11">Leaf</tissue>
    </source>
</reference>
<keyword evidence="12" id="KW-1185">Reference proteome</keyword>
<evidence type="ECO:0000256" key="1">
    <source>
        <dbReference type="ARBA" id="ARBA00003523"/>
    </source>
</evidence>
<dbReference type="PANTHER" id="PTHR31403">
    <property type="entry name" value="PHOSPHOLIPASE A1-IBETA2, CHLOROPLASTIC"/>
    <property type="match status" value="1"/>
</dbReference>
<dbReference type="Pfam" id="PF01764">
    <property type="entry name" value="Lipase_3"/>
    <property type="match status" value="1"/>
</dbReference>
<evidence type="ECO:0000259" key="10">
    <source>
        <dbReference type="Pfam" id="PF01764"/>
    </source>
</evidence>
<dbReference type="EMBL" id="SWLB01000026">
    <property type="protein sequence ID" value="KAF3321663.1"/>
    <property type="molecule type" value="Genomic_DNA"/>
</dbReference>
<dbReference type="AlphaFoldDB" id="A0A833QDZ4"/>
<accession>A0A833QDZ4</accession>
<dbReference type="GO" id="GO:0008970">
    <property type="term" value="F:phospholipase A1 activity"/>
    <property type="evidence" value="ECO:0007669"/>
    <property type="project" value="UniProtKB-ARBA"/>
</dbReference>
<comment type="similarity">
    <text evidence="3">Belongs to the AB hydrolase superfamily. Lipase family.</text>
</comment>
<evidence type="ECO:0000256" key="9">
    <source>
        <dbReference type="ARBA" id="ARBA00023098"/>
    </source>
</evidence>
<dbReference type="Gene3D" id="3.40.50.1820">
    <property type="entry name" value="alpha/beta hydrolase"/>
    <property type="match status" value="1"/>
</dbReference>
<dbReference type="InterPro" id="IPR029058">
    <property type="entry name" value="AB_hydrolase_fold"/>
</dbReference>
<evidence type="ECO:0000256" key="6">
    <source>
        <dbReference type="ARBA" id="ARBA00022801"/>
    </source>
</evidence>
<evidence type="ECO:0000313" key="12">
    <source>
        <dbReference type="Proteomes" id="UP000623129"/>
    </source>
</evidence>
<evidence type="ECO:0000256" key="7">
    <source>
        <dbReference type="ARBA" id="ARBA00022946"/>
    </source>
</evidence>
<name>A0A833QDZ4_9POAL</name>
<evidence type="ECO:0000256" key="3">
    <source>
        <dbReference type="ARBA" id="ARBA00010701"/>
    </source>
</evidence>
<dbReference type="GO" id="GO:0016042">
    <property type="term" value="P:lipid catabolic process"/>
    <property type="evidence" value="ECO:0007669"/>
    <property type="project" value="UniProtKB-KW"/>
</dbReference>
<comment type="subcellular location">
    <subcellularLocation>
        <location evidence="2">Plastid</location>
        <location evidence="2">Chloroplast</location>
    </subcellularLocation>
</comment>
<comment type="caution">
    <text evidence="11">The sequence shown here is derived from an EMBL/GenBank/DDBJ whole genome shotgun (WGS) entry which is preliminary data.</text>
</comment>
<sequence length="554" mass="62113">MALSSYSTINHHHLPAAAHSRLAPRATYRITATVEEPAIKSHNRSSSAINIPATLSNLLHLNTKHHTNSGTTTASVNNNPTLTLENFDRRTPTYSPKEDISSLCTEIHRSADWSHLLSPLHPWLRREILKYGEFSQSTYDAFDSNPFSQYGGSCLYGRHRLFEKIGLLRHGYDVTKYLYAMSHVDLPIWLERSLHAEAWSRDSNWMGYVAVSGDEESCRIGCRDIAVAWRGTVMPAEWLEDIQGKLETIESNNDSDIKVEHGFHSLYTSKNETTRYNKLSASEQVMNEIKRLVRFYQEKGEKVSITITGHSLGGALALLNAYEAASALPSVPVSVISFGAPRVGNEAFGDRLKELGVKVLRMVIKQDVVPKMPGILFNEGIKMVEKVTGTLEWVYTHVGVELGLNVRTSPYLKNCIDFAGFHNLEIYLHLVDGYMNSKSGFRCEAKRDVALINKASGMLREEIGIPPCWHQTANSGLMCNSYGRWVMPNRVPEDIPSPYRDGQMNYIVSAISVAVQEAAQAWLLQDLDAIHLQVVSPDDILMLERVTGNDDHEE</sequence>
<dbReference type="OrthoDB" id="602710at2759"/>
<evidence type="ECO:0000313" key="11">
    <source>
        <dbReference type="EMBL" id="KAF3321663.1"/>
    </source>
</evidence>
<keyword evidence="8" id="KW-0442">Lipid degradation</keyword>
<dbReference type="CDD" id="cd00519">
    <property type="entry name" value="Lipase_3"/>
    <property type="match status" value="1"/>
</dbReference>
<keyword evidence="6" id="KW-0378">Hydrolase</keyword>
<keyword evidence="5" id="KW-0934">Plastid</keyword>
<comment type="function">
    <text evidence="1">Acylhydrolase that catalyzes the hydrolysis of phospholipids at the sn-1 position.</text>
</comment>
<dbReference type="InterPro" id="IPR002921">
    <property type="entry name" value="Fungal_lipase-type"/>
</dbReference>